<proteinExistence type="predicted"/>
<dbReference type="Proteomes" id="UP000199012">
    <property type="component" value="Unassembled WGS sequence"/>
</dbReference>
<name>A0A1I1AP71_9CELL</name>
<dbReference type="STRING" id="988821.SAMN05421867_1213"/>
<gene>
    <name evidence="1" type="ORF">SAMN05421867_1213</name>
</gene>
<accession>A0A1I1AP71</accession>
<reference evidence="1 2" key="1">
    <citation type="submission" date="2016-10" db="EMBL/GenBank/DDBJ databases">
        <authorList>
            <person name="de Groot N.N."/>
        </authorList>
    </citation>
    <scope>NUCLEOTIDE SEQUENCE [LARGE SCALE GENOMIC DNA]</scope>
    <source>
        <strain evidence="1 2">CGMCC 4.6945</strain>
    </source>
</reference>
<sequence>MYRTNWGGGITAETRDIKLTRGQVLRQHTVTGFPQPVTLSHNRWGGPIRVTVAGQHQVTARSLGEAIAWCRENLTARAAA</sequence>
<evidence type="ECO:0000313" key="1">
    <source>
        <dbReference type="EMBL" id="SFB39824.1"/>
    </source>
</evidence>
<organism evidence="1 2">
    <name type="scientific">Cellulomonas marina</name>
    <dbReference type="NCBI Taxonomy" id="988821"/>
    <lineage>
        <taxon>Bacteria</taxon>
        <taxon>Bacillati</taxon>
        <taxon>Actinomycetota</taxon>
        <taxon>Actinomycetes</taxon>
        <taxon>Micrococcales</taxon>
        <taxon>Cellulomonadaceae</taxon>
        <taxon>Cellulomonas</taxon>
    </lineage>
</organism>
<dbReference type="RefSeq" id="WP_090034830.1">
    <property type="nucleotide sequence ID" value="NZ_BONM01000014.1"/>
</dbReference>
<evidence type="ECO:0000313" key="2">
    <source>
        <dbReference type="Proteomes" id="UP000199012"/>
    </source>
</evidence>
<keyword evidence="2" id="KW-1185">Reference proteome</keyword>
<protein>
    <submittedName>
        <fullName evidence="1">Uncharacterized protein</fullName>
    </submittedName>
</protein>
<dbReference type="EMBL" id="FOKA01000021">
    <property type="protein sequence ID" value="SFB39824.1"/>
    <property type="molecule type" value="Genomic_DNA"/>
</dbReference>
<dbReference type="AlphaFoldDB" id="A0A1I1AP71"/>